<dbReference type="InterPro" id="IPR000014">
    <property type="entry name" value="PAS"/>
</dbReference>
<dbReference type="CDD" id="cd00130">
    <property type="entry name" value="PAS"/>
    <property type="match status" value="1"/>
</dbReference>
<evidence type="ECO:0000256" key="2">
    <source>
        <dbReference type="ARBA" id="ARBA00022475"/>
    </source>
</evidence>
<keyword evidence="2" id="KW-1003">Cell membrane</keyword>
<evidence type="ECO:0000256" key="12">
    <source>
        <dbReference type="SAM" id="Phobius"/>
    </source>
</evidence>
<dbReference type="SUPFAM" id="SSF58104">
    <property type="entry name" value="Methyl-accepting chemotaxis protein (MCP) signaling domain"/>
    <property type="match status" value="1"/>
</dbReference>
<accession>W1RZR4</accession>
<keyword evidence="6 12" id="KW-0812">Transmembrane</keyword>
<dbReference type="AlphaFoldDB" id="W1RZR4"/>
<comment type="subcellular location">
    <subcellularLocation>
        <location evidence="1">Cell inner membrane</location>
        <topology evidence="1">Multi-pass membrane protein</topology>
    </subcellularLocation>
</comment>
<evidence type="ECO:0000313" key="16">
    <source>
        <dbReference type="Proteomes" id="UP000018857"/>
    </source>
</evidence>
<dbReference type="Gene3D" id="1.10.287.950">
    <property type="entry name" value="Methyl-accepting chemotaxis protein"/>
    <property type="match status" value="1"/>
</dbReference>
<dbReference type="SMART" id="SM00283">
    <property type="entry name" value="MA"/>
    <property type="match status" value="1"/>
</dbReference>
<dbReference type="CDD" id="cd11386">
    <property type="entry name" value="MCP_signal"/>
    <property type="match status" value="1"/>
</dbReference>
<keyword evidence="4" id="KW-0145">Chemotaxis</keyword>
<dbReference type="RefSeq" id="WP_024024052.1">
    <property type="nucleotide sequence ID" value="NZ_AYOZ01000015.1"/>
</dbReference>
<dbReference type="Proteomes" id="UP000018857">
    <property type="component" value="Unassembled WGS sequence"/>
</dbReference>
<comment type="similarity">
    <text evidence="10">Belongs to the methyl-accepting chemotaxis (MCP) protein family.</text>
</comment>
<feature type="transmembrane region" description="Helical" evidence="12">
    <location>
        <begin position="167"/>
        <end position="187"/>
    </location>
</feature>
<dbReference type="PROSITE" id="PS50112">
    <property type="entry name" value="PAS"/>
    <property type="match status" value="1"/>
</dbReference>
<dbReference type="GO" id="GO:0007165">
    <property type="term" value="P:signal transduction"/>
    <property type="evidence" value="ECO:0007669"/>
    <property type="project" value="UniProtKB-KW"/>
</dbReference>
<protein>
    <submittedName>
        <fullName evidence="15">Chemotaxis protein</fullName>
    </submittedName>
</protein>
<proteinExistence type="inferred from homology"/>
<dbReference type="PROSITE" id="PS50111">
    <property type="entry name" value="CHEMOTAXIS_TRANSDUC_2"/>
    <property type="match status" value="1"/>
</dbReference>
<dbReference type="PANTHER" id="PTHR32089">
    <property type="entry name" value="METHYL-ACCEPTING CHEMOTAXIS PROTEIN MCPB"/>
    <property type="match status" value="1"/>
</dbReference>
<keyword evidence="5" id="KW-0997">Cell inner membrane</keyword>
<dbReference type="Gene3D" id="3.30.450.20">
    <property type="entry name" value="PAS domain"/>
    <property type="match status" value="1"/>
</dbReference>
<keyword evidence="7 12" id="KW-1133">Transmembrane helix</keyword>
<feature type="domain" description="Methyl-accepting transducer" evidence="13">
    <location>
        <begin position="268"/>
        <end position="480"/>
    </location>
</feature>
<evidence type="ECO:0000256" key="7">
    <source>
        <dbReference type="ARBA" id="ARBA00022989"/>
    </source>
</evidence>
<dbReference type="STRING" id="1208321.D104_09590"/>
<reference evidence="15 16" key="1">
    <citation type="journal article" date="2014" name="Genome Announc.">
        <title>Draft Genome Sequence of Marinomonas sp. Strain D104, a Polycyclic Aromatic Hydrocarbon-Degrading Bacterium from the Deep-Sea Sediment of the Arctic Ocean.</title>
        <authorList>
            <person name="Dong C."/>
            <person name="Bai X."/>
            <person name="Lai Q."/>
            <person name="Xie Y."/>
            <person name="Chen X."/>
            <person name="Shao Z."/>
        </authorList>
    </citation>
    <scope>NUCLEOTIDE SEQUENCE [LARGE SCALE GENOMIC DNA]</scope>
    <source>
        <strain evidence="15 16">D104</strain>
    </source>
</reference>
<evidence type="ECO:0000256" key="6">
    <source>
        <dbReference type="ARBA" id="ARBA00022692"/>
    </source>
</evidence>
<name>W1RZR4_9GAMM</name>
<feature type="transmembrane region" description="Helical" evidence="12">
    <location>
        <begin position="139"/>
        <end position="161"/>
    </location>
</feature>
<sequence>MRQNTPVTKQEKTFAKEEKLISTTDLNGNIVHCNDAFVKISGFDKSELIGSPHNIVRHPDMPKEAFQIMWETLKQGKAWMGLVKNRCKNGDFYWVDAYVTPVTEAGKVVGYESVRTVPNRDDVARADKVYRKIMNGKKVLPSAYLSWKVVVPIVGLVSAFVAGSVNVLYGVGVMAIASFVANALFWLNQSQLQNTLRKRLSTSFLHPLAGITYSDRALDIATLDVGVKSLLSRMDAVLTRFEDESLKVSQQSKIGLDLTVETTKGMVSQQHETQDVAAAMQQMTTTIHDVAQHVQMTADSAKTSFESAESGQKIVTETRQSIRQLSETVNDISATVQELADRSEQIAQVAQMIDQIAEQTNLLALNAAIEAARAGEYGRGFAVVADEVRQLAQRTQGSTKDIHDIIATLRSGSQNSVSIANQGKQDAEKGLGKIVELESAFVNIVGAVSKISDMAMQMSAAVEEQAQVSEDINRQVVRISDLSVESSEKSNLSSDSIRSLQHVADDMHELVIRFK</sequence>
<dbReference type="InterPro" id="IPR035965">
    <property type="entry name" value="PAS-like_dom_sf"/>
</dbReference>
<evidence type="ECO:0000256" key="8">
    <source>
        <dbReference type="ARBA" id="ARBA00023136"/>
    </source>
</evidence>
<dbReference type="GO" id="GO:0005886">
    <property type="term" value="C:plasma membrane"/>
    <property type="evidence" value="ECO:0007669"/>
    <property type="project" value="UniProtKB-SubCell"/>
</dbReference>
<dbReference type="InterPro" id="IPR013655">
    <property type="entry name" value="PAS_fold_3"/>
</dbReference>
<dbReference type="SUPFAM" id="SSF55785">
    <property type="entry name" value="PYP-like sensor domain (PAS domain)"/>
    <property type="match status" value="1"/>
</dbReference>
<dbReference type="InterPro" id="IPR004089">
    <property type="entry name" value="MCPsignal_dom"/>
</dbReference>
<keyword evidence="3" id="KW-0488">Methylation</keyword>
<evidence type="ECO:0000256" key="11">
    <source>
        <dbReference type="PROSITE-ProRule" id="PRU00284"/>
    </source>
</evidence>
<dbReference type="PATRIC" id="fig|1208321.3.peg.1906"/>
<dbReference type="PANTHER" id="PTHR32089:SF74">
    <property type="entry name" value="METHYL-ACCEPTING CHEMOTAXIS PROTEIN AER"/>
    <property type="match status" value="1"/>
</dbReference>
<evidence type="ECO:0000259" key="14">
    <source>
        <dbReference type="PROSITE" id="PS50112"/>
    </source>
</evidence>
<gene>
    <name evidence="15" type="ORF">D104_09590</name>
</gene>
<evidence type="ECO:0000256" key="3">
    <source>
        <dbReference type="ARBA" id="ARBA00022481"/>
    </source>
</evidence>
<dbReference type="EMBL" id="AYOZ01000015">
    <property type="protein sequence ID" value="ETI60318.1"/>
    <property type="molecule type" value="Genomic_DNA"/>
</dbReference>
<dbReference type="FunFam" id="3.30.450.20:FF:000046">
    <property type="entry name" value="Aerotaxis sensor receptor"/>
    <property type="match status" value="1"/>
</dbReference>
<dbReference type="Pfam" id="PF00015">
    <property type="entry name" value="MCPsignal"/>
    <property type="match status" value="1"/>
</dbReference>
<keyword evidence="8 12" id="KW-0472">Membrane</keyword>
<evidence type="ECO:0000256" key="4">
    <source>
        <dbReference type="ARBA" id="ARBA00022500"/>
    </source>
</evidence>
<dbReference type="GO" id="GO:0052131">
    <property type="term" value="P:positive aerotaxis"/>
    <property type="evidence" value="ECO:0007669"/>
    <property type="project" value="UniProtKB-ARBA"/>
</dbReference>
<dbReference type="OrthoDB" id="5675566at2"/>
<dbReference type="NCBIfam" id="TIGR00229">
    <property type="entry name" value="sensory_box"/>
    <property type="match status" value="1"/>
</dbReference>
<evidence type="ECO:0000259" key="13">
    <source>
        <dbReference type="PROSITE" id="PS50111"/>
    </source>
</evidence>
<feature type="domain" description="PAS" evidence="14">
    <location>
        <begin position="21"/>
        <end position="76"/>
    </location>
</feature>
<evidence type="ECO:0000256" key="1">
    <source>
        <dbReference type="ARBA" id="ARBA00004429"/>
    </source>
</evidence>
<evidence type="ECO:0000256" key="9">
    <source>
        <dbReference type="ARBA" id="ARBA00023224"/>
    </source>
</evidence>
<dbReference type="eggNOG" id="COG0840">
    <property type="taxonomic scope" value="Bacteria"/>
</dbReference>
<evidence type="ECO:0000256" key="5">
    <source>
        <dbReference type="ARBA" id="ARBA00022519"/>
    </source>
</evidence>
<evidence type="ECO:0000256" key="10">
    <source>
        <dbReference type="ARBA" id="ARBA00029447"/>
    </source>
</evidence>
<dbReference type="Pfam" id="PF08447">
    <property type="entry name" value="PAS_3"/>
    <property type="match status" value="1"/>
</dbReference>
<keyword evidence="9 11" id="KW-0807">Transducer</keyword>
<keyword evidence="16" id="KW-1185">Reference proteome</keyword>
<evidence type="ECO:0000313" key="15">
    <source>
        <dbReference type="EMBL" id="ETI60318.1"/>
    </source>
</evidence>
<organism evidence="15 16">
    <name type="scientific">Marinomonas profundimaris</name>
    <dbReference type="NCBI Taxonomy" id="1208321"/>
    <lineage>
        <taxon>Bacteria</taxon>
        <taxon>Pseudomonadati</taxon>
        <taxon>Pseudomonadota</taxon>
        <taxon>Gammaproteobacteria</taxon>
        <taxon>Oceanospirillales</taxon>
        <taxon>Oceanospirillaceae</taxon>
        <taxon>Marinomonas</taxon>
    </lineage>
</organism>
<dbReference type="FunFam" id="1.10.287.950:FF:000001">
    <property type="entry name" value="Methyl-accepting chemotaxis sensory transducer"/>
    <property type="match status" value="1"/>
</dbReference>
<comment type="caution">
    <text evidence="15">The sequence shown here is derived from an EMBL/GenBank/DDBJ whole genome shotgun (WGS) entry which is preliminary data.</text>
</comment>